<dbReference type="Proteomes" id="UP000004095">
    <property type="component" value="Unassembled WGS sequence"/>
</dbReference>
<protein>
    <submittedName>
        <fullName evidence="1">Uncharacterized protein</fullName>
    </submittedName>
</protein>
<keyword evidence="2" id="KW-1185">Reference proteome</keyword>
<reference evidence="1 2" key="1">
    <citation type="submission" date="2007-01" db="EMBL/GenBank/DDBJ databases">
        <authorList>
            <person name="Haygood M."/>
            <person name="Podell S."/>
            <person name="Anderson C."/>
            <person name="Hopkinson B."/>
            <person name="Roe K."/>
            <person name="Barbeau K."/>
            <person name="Gaasterland T."/>
            <person name="Ferriera S."/>
            <person name="Johnson J."/>
            <person name="Kravitz S."/>
            <person name="Beeson K."/>
            <person name="Sutton G."/>
            <person name="Rogers Y.-H."/>
            <person name="Friedman R."/>
            <person name="Frazier M."/>
            <person name="Venter J.C."/>
        </authorList>
    </citation>
    <scope>NUCLEOTIDE SEQUENCE [LARGE SCALE GENOMIC DNA]</scope>
    <source>
        <strain evidence="1 2">ATCC 23134</strain>
    </source>
</reference>
<accession>A1ZTY0</accession>
<dbReference type="AlphaFoldDB" id="A1ZTY0"/>
<name>A1ZTY0_MICM2</name>
<proteinExistence type="predicted"/>
<dbReference type="RefSeq" id="WP_002701471.1">
    <property type="nucleotide sequence ID" value="NZ_AAWS01000037.1"/>
</dbReference>
<dbReference type="EMBL" id="AAWS01000037">
    <property type="protein sequence ID" value="EAY26232.1"/>
    <property type="molecule type" value="Genomic_DNA"/>
</dbReference>
<organism evidence="1 2">
    <name type="scientific">Microscilla marina ATCC 23134</name>
    <dbReference type="NCBI Taxonomy" id="313606"/>
    <lineage>
        <taxon>Bacteria</taxon>
        <taxon>Pseudomonadati</taxon>
        <taxon>Bacteroidota</taxon>
        <taxon>Cytophagia</taxon>
        <taxon>Cytophagales</taxon>
        <taxon>Microscillaceae</taxon>
        <taxon>Microscilla</taxon>
    </lineage>
</organism>
<dbReference type="OrthoDB" id="9948745at2"/>
<comment type="caution">
    <text evidence="1">The sequence shown here is derived from an EMBL/GenBank/DDBJ whole genome shotgun (WGS) entry which is preliminary data.</text>
</comment>
<gene>
    <name evidence="1" type="ORF">M23134_02564</name>
</gene>
<evidence type="ECO:0000313" key="2">
    <source>
        <dbReference type="Proteomes" id="UP000004095"/>
    </source>
</evidence>
<evidence type="ECO:0000313" key="1">
    <source>
        <dbReference type="EMBL" id="EAY26232.1"/>
    </source>
</evidence>
<sequence>MREINSQNYFENTENVYIHQHASKFKEYLFVVVLTHTQQYWVTNPSAIVDVPTGNYGNELKHWKPFGEATTISGLLDEFSRLSEINLKVCYLDESCINRAIRRQAKGLKDRMVLVADPFSLVATNNNQFAKVFDETAHNNIKACLVPLCVTSSTKTRGVATRNIKAVFEDLCHGWEQEFFKSYVHVELDVPSKIHFFRRLSNIAFYRGIGDKENLARFEATTQKFENKPSLGDL</sequence>